<gene>
    <name evidence="6" type="ORF">SCHCODRAFT_104725</name>
</gene>
<dbReference type="eggNOG" id="ENOG502S7Q0">
    <property type="taxonomic scope" value="Eukaryota"/>
</dbReference>
<dbReference type="OMA" id="NGMKYLQ"/>
<protein>
    <submittedName>
        <fullName evidence="6">Uncharacterized protein</fullName>
    </submittedName>
</protein>
<dbReference type="Proteomes" id="UP000007431">
    <property type="component" value="Unassembled WGS sequence"/>
</dbReference>
<organism evidence="7">
    <name type="scientific">Schizophyllum commune (strain H4-8 / FGSC 9210)</name>
    <name type="common">Split gill fungus</name>
    <dbReference type="NCBI Taxonomy" id="578458"/>
    <lineage>
        <taxon>Eukaryota</taxon>
        <taxon>Fungi</taxon>
        <taxon>Dikarya</taxon>
        <taxon>Basidiomycota</taxon>
        <taxon>Agaricomycotina</taxon>
        <taxon>Agaricomycetes</taxon>
        <taxon>Agaricomycetidae</taxon>
        <taxon>Agaricales</taxon>
        <taxon>Schizophyllaceae</taxon>
        <taxon>Schizophyllum</taxon>
    </lineage>
</organism>
<dbReference type="GO" id="GO:0006890">
    <property type="term" value="P:retrograde vesicle-mediated transport, Golgi to endoplasmic reticulum"/>
    <property type="evidence" value="ECO:0007669"/>
    <property type="project" value="TreeGrafter"/>
</dbReference>
<keyword evidence="7" id="KW-1185">Reference proteome</keyword>
<keyword evidence="1 5" id="KW-0812">Transmembrane</keyword>
<dbReference type="InParanoid" id="D8PM49"/>
<feature type="compositionally biased region" description="Low complexity" evidence="4">
    <location>
        <begin position="127"/>
        <end position="146"/>
    </location>
</feature>
<dbReference type="HOGENOM" id="CLU_060585_0_0_1"/>
<dbReference type="InterPro" id="IPR028143">
    <property type="entry name" value="Get2/sif1"/>
</dbReference>
<evidence type="ECO:0000313" key="7">
    <source>
        <dbReference type="Proteomes" id="UP000007431"/>
    </source>
</evidence>
<dbReference type="PANTHER" id="PTHR28263">
    <property type="entry name" value="GOLGI TO ER TRAFFIC PROTEIN 2"/>
    <property type="match status" value="1"/>
</dbReference>
<name>D8PM49_SCHCM</name>
<sequence length="401" mass="42204">MASSPSAAERAEARRRAILSRGSDRLSKLKTTAHGEGAAYLKEDRPLHPMRSQFMGEDSSMPPPSRGTTPFRDSSPSPFTSPSPAPAAAASPAPPDPNVWSQEEQSRFMQALMAGAGGPGLGPPPASTNSTSARSASDSANANPRAHSARSPSAPPQDNPLAALMSMAGGGAPGAGMEGLADNPLLAMMSQMGFDPSAAAAAAGPQLGQQQQTPRKPPTRLQRALPLIHAVAVWALLAYFVFLRPTGVVADDAPFGGGGFGGLSDGWSSWADPSTWANTGAWIAWDPSKWRRGGIGWWPWAQLARRAPEVGVWEATVGVQPFIYAFLVLEMLLHSFRILSRTDDVRPPALLQLALPHLPPALSSTIVHGMKYLQMGGLVLDDVAFLVMGLAFLVVLAGWMA</sequence>
<feature type="compositionally biased region" description="Low complexity" evidence="4">
    <location>
        <begin position="69"/>
        <end position="78"/>
    </location>
</feature>
<dbReference type="OrthoDB" id="5393181at2759"/>
<reference evidence="6 7" key="1">
    <citation type="journal article" date="2010" name="Nat. Biotechnol.">
        <title>Genome sequence of the model mushroom Schizophyllum commune.</title>
        <authorList>
            <person name="Ohm R.A."/>
            <person name="de Jong J.F."/>
            <person name="Lugones L.G."/>
            <person name="Aerts A."/>
            <person name="Kothe E."/>
            <person name="Stajich J.E."/>
            <person name="de Vries R.P."/>
            <person name="Record E."/>
            <person name="Levasseur A."/>
            <person name="Baker S.E."/>
            <person name="Bartholomew K.A."/>
            <person name="Coutinho P.M."/>
            <person name="Erdmann S."/>
            <person name="Fowler T.J."/>
            <person name="Gathman A.C."/>
            <person name="Lombard V."/>
            <person name="Henrissat B."/>
            <person name="Knabe N."/>
            <person name="Kuees U."/>
            <person name="Lilly W.W."/>
            <person name="Lindquist E."/>
            <person name="Lucas S."/>
            <person name="Magnuson J.K."/>
            <person name="Piumi F."/>
            <person name="Raudaskoski M."/>
            <person name="Salamov A."/>
            <person name="Schmutz J."/>
            <person name="Schwarze F.W.M.R."/>
            <person name="vanKuyk P.A."/>
            <person name="Horton J.S."/>
            <person name="Grigoriev I.V."/>
            <person name="Woesten H.A.B."/>
        </authorList>
    </citation>
    <scope>NUCLEOTIDE SEQUENCE [LARGE SCALE GENOMIC DNA]</scope>
    <source>
        <strain evidence="7">H4-8 / FGSC 9210</strain>
    </source>
</reference>
<dbReference type="PANTHER" id="PTHR28263:SF1">
    <property type="entry name" value="GOLGI TO ER TRAFFIC PROTEIN 2"/>
    <property type="match status" value="1"/>
</dbReference>
<evidence type="ECO:0000256" key="5">
    <source>
        <dbReference type="SAM" id="Phobius"/>
    </source>
</evidence>
<dbReference type="GeneID" id="9585554"/>
<evidence type="ECO:0000256" key="1">
    <source>
        <dbReference type="ARBA" id="ARBA00022692"/>
    </source>
</evidence>
<accession>D8PM49</accession>
<keyword evidence="3 5" id="KW-0472">Membrane</keyword>
<dbReference type="VEuPathDB" id="FungiDB:SCHCODRAFT_02609073"/>
<feature type="non-terminal residue" evidence="6">
    <location>
        <position position="401"/>
    </location>
</feature>
<feature type="transmembrane region" description="Helical" evidence="5">
    <location>
        <begin position="224"/>
        <end position="242"/>
    </location>
</feature>
<dbReference type="KEGG" id="scm:SCHCO_02609073"/>
<feature type="transmembrane region" description="Helical" evidence="5">
    <location>
        <begin position="378"/>
        <end position="400"/>
    </location>
</feature>
<keyword evidence="2 5" id="KW-1133">Transmembrane helix</keyword>
<evidence type="ECO:0000256" key="3">
    <source>
        <dbReference type="ARBA" id="ARBA00023136"/>
    </source>
</evidence>
<dbReference type="RefSeq" id="XP_003039025.1">
    <property type="nucleotide sequence ID" value="XM_003038979.1"/>
</dbReference>
<evidence type="ECO:0000256" key="2">
    <source>
        <dbReference type="ARBA" id="ARBA00022989"/>
    </source>
</evidence>
<dbReference type="STRING" id="578458.D8PM49"/>
<evidence type="ECO:0000256" key="4">
    <source>
        <dbReference type="SAM" id="MobiDB-lite"/>
    </source>
</evidence>
<dbReference type="AlphaFoldDB" id="D8PM49"/>
<dbReference type="EMBL" id="GL377302">
    <property type="protein sequence ID" value="EFJ04123.1"/>
    <property type="molecule type" value="Genomic_DNA"/>
</dbReference>
<proteinExistence type="predicted"/>
<evidence type="ECO:0000313" key="6">
    <source>
        <dbReference type="EMBL" id="EFJ04123.1"/>
    </source>
</evidence>
<feature type="region of interest" description="Disordered" evidence="4">
    <location>
        <begin position="1"/>
        <end position="167"/>
    </location>
</feature>